<evidence type="ECO:0000313" key="2">
    <source>
        <dbReference type="Proteomes" id="UP000279089"/>
    </source>
</evidence>
<dbReference type="RefSeq" id="WP_120516242.1">
    <property type="nucleotide sequence ID" value="NZ_QXZY01000005.1"/>
</dbReference>
<dbReference type="Proteomes" id="UP000279089">
    <property type="component" value="Unassembled WGS sequence"/>
</dbReference>
<dbReference type="AlphaFoldDB" id="A0A3N4MP62"/>
<comment type="caution">
    <text evidence="1">The sequence shown here is derived from an EMBL/GenBank/DDBJ whole genome shotgun (WGS) entry which is preliminary data.</text>
</comment>
<keyword evidence="2" id="KW-1185">Reference proteome</keyword>
<dbReference type="EMBL" id="RMBX01000004">
    <property type="protein sequence ID" value="RPD41459.1"/>
    <property type="molecule type" value="Genomic_DNA"/>
</dbReference>
<accession>A0A3N4MP62</accession>
<reference evidence="2" key="1">
    <citation type="submission" date="2018-11" db="EMBL/GenBank/DDBJ databases">
        <title>Chitinophaga lutea sp.nov., isolate from arsenic contaminated soil.</title>
        <authorList>
            <person name="Zong Y."/>
        </authorList>
    </citation>
    <scope>NUCLEOTIDE SEQUENCE [LARGE SCALE GENOMIC DNA]</scope>
    <source>
        <strain evidence="2">YLT18</strain>
    </source>
</reference>
<organism evidence="1 2">
    <name type="scientific">Chitinophaga barathri</name>
    <dbReference type="NCBI Taxonomy" id="1647451"/>
    <lineage>
        <taxon>Bacteria</taxon>
        <taxon>Pseudomonadati</taxon>
        <taxon>Bacteroidota</taxon>
        <taxon>Chitinophagia</taxon>
        <taxon>Chitinophagales</taxon>
        <taxon>Chitinophagaceae</taxon>
        <taxon>Chitinophaga</taxon>
    </lineage>
</organism>
<name>A0A3N4MP62_9BACT</name>
<proteinExistence type="predicted"/>
<evidence type="ECO:0000313" key="1">
    <source>
        <dbReference type="EMBL" id="RPD41459.1"/>
    </source>
</evidence>
<dbReference type="OrthoDB" id="1056332at2"/>
<sequence>MKTNLLSAAIRYNAVYMDAAFVQPQKEITHVAGTFISNLTRLGYTVDEPLLHALNGLNPTRLMAIYDEFCRVLQLKHNWAPLVKGWNIPTYESRQDHWYTFFANLYGKDQKNALACGHVIPAGTFPLDRYNGCPFCGTPFEKASVEHFGQGSKLKVLTLWTLEEMNGLLRDLLTSKTALDATQADTLRVLLKELDLPQAEISMKETLMLVISGLADAGKAGEAGKLMTSPADILRYLWFRKTGFLQLIEPRTIVARTSRNNRHLLAGAGKSRQAAVESKTKLRLKYSRAEGKMVAKWLSELPLPVNMVCEIMHPRRNMWVRFIRALRLAEYSRVKGFEKLREIMDVFYNQTYEVWSGRVNEYRLKTDAASTFYLLKQRPGLFARSLFSNMLWFGPEATMKEFREVAGKLPARLLLTLQSYAANYFDPAQYRTVKPLGGVSKTVKPHPLLSIYTKDELREAAVMTGKVCLEVMEARFREQENTNKTIFIDEGLYNIPLSIGDRSDHVQDLGAALMGTRFPVEGNSVRLFMQWGKDLPAQHLDMDLSCRVIGNDWTDICAFNRLVATGTKHSGDIRSIPHKTGTAEYIDIDLDELDNADARYVVFTCNAYSNGSITPNLVLGWMNSAYPMKISEKTGVAYDPSCVQHQVRITQPLAKGLAFGVLDVRNRYIVWLEMPFDGQLVGDMNYTSVGNLLVKLNAKISIGQLLRIKAMAQQLEAVKTAEEADEIYTLQWAMNTATVTKLLLD</sequence>
<protein>
    <recommendedName>
        <fullName evidence="3">Prokaryotic RING finger family 4</fullName>
    </recommendedName>
</protein>
<evidence type="ECO:0008006" key="3">
    <source>
        <dbReference type="Google" id="ProtNLM"/>
    </source>
</evidence>
<gene>
    <name evidence="1" type="ORF">EG028_09065</name>
</gene>